<dbReference type="Gene3D" id="2.130.10.10">
    <property type="entry name" value="YVTN repeat-like/Quinoprotein amine dehydrogenase"/>
    <property type="match status" value="2"/>
</dbReference>
<keyword evidence="4" id="KW-1185">Reference proteome</keyword>
<feature type="chain" id="PRO_5016589083" evidence="2">
    <location>
        <begin position="27"/>
        <end position="828"/>
    </location>
</feature>
<keyword evidence="1" id="KW-0378">Hydrolase</keyword>
<dbReference type="SUPFAM" id="SSF53649">
    <property type="entry name" value="Alkaline phosphatase-like"/>
    <property type="match status" value="1"/>
</dbReference>
<name>A0A372IRM2_9BACT</name>
<evidence type="ECO:0000256" key="2">
    <source>
        <dbReference type="SAM" id="SignalP"/>
    </source>
</evidence>
<dbReference type="NCBIfam" id="TIGR02276">
    <property type="entry name" value="beta_rpt_yvtn"/>
    <property type="match status" value="1"/>
</dbReference>
<dbReference type="InterPro" id="IPR017850">
    <property type="entry name" value="Alkaline_phosphatase_core_sf"/>
</dbReference>
<evidence type="ECO:0000313" key="3">
    <source>
        <dbReference type="EMBL" id="RFU17183.1"/>
    </source>
</evidence>
<sequence length="828" mass="89953">MLRMMARACTYRMVVALFLIASTASAAGAQENHATAPRQPGPVSGSETLLPNGWSLSPAGAQVATGGFPLHVIAIPHTHLVVMMSNGYGEHFLSLIDSATARVVQRVPIHEGWMGLAVNAAGSRLYASSGAGDSILIFDLTNRQLKEEGAIALPAGTFPAGIVLGEGDRLLYVAGNLANKLLIVDTAQRKVVAEGPTGKKPYTCVVDSLHGHVYVSNWGENTLSVLDASSAKPVATVKVQEKPGDMVISPDRMRVFVTDGDRNLVSMVNTETQQAEEEIDVSLNRTPLAGSTPDGVALSANGRTLFVACANNNSVAVVDVTRRRHAAVPGFLPVGWFPSSLTVLGTGSEQRLVVANAKGAHSFENGSKFVLNSSDHINKGYVGLVLQGTVSVIPFRELKHLPVYTQQVLRNSPFTTPQASAAAPFALGRRGPIQHVIYIIKENRTYDQVLGDMKEGNGEASYAIFGEQVTPNQHAMARQFTLFDNLYHNAEVSATGHFWTDSAIAPEYVEKLWPSTYSGRGGHRMEYHDDDDDYPASGFLWDQCAKKGISYRSYGEFARVLGAAPGKVRPFTPSLQGHINPDYRGSDVIATVSDTERYGIWHREFMQFVEERSLPAFEVISLPGDHTVGTRPGAQTPRAMVAENDLMLAKMLDDISHSIYWKSTAVFVIEDDAQNGPDHIDCHRTTAFVLSPYIRRHFVDHTMYSSASVVRTMELLLGLPPMTQYDASAVPMWASFQAAPDMTPFSAVPARIPIEEKNTLQSYGAAESMRMPLDAADQADDGELNEILWKSVRGAGSEPPSRRLNAALTLQQMRQQSGQKHATTPSRQ</sequence>
<protein>
    <submittedName>
        <fullName evidence="3">Uncharacterized protein</fullName>
    </submittedName>
</protein>
<dbReference type="InterPro" id="IPR015943">
    <property type="entry name" value="WD40/YVTN_repeat-like_dom_sf"/>
</dbReference>
<feature type="signal peptide" evidence="2">
    <location>
        <begin position="1"/>
        <end position="26"/>
    </location>
</feature>
<evidence type="ECO:0000313" key="4">
    <source>
        <dbReference type="Proteomes" id="UP000264702"/>
    </source>
</evidence>
<dbReference type="Gene3D" id="3.40.720.10">
    <property type="entry name" value="Alkaline Phosphatase, subunit A"/>
    <property type="match status" value="1"/>
</dbReference>
<dbReference type="GO" id="GO:0016788">
    <property type="term" value="F:hydrolase activity, acting on ester bonds"/>
    <property type="evidence" value="ECO:0007669"/>
    <property type="project" value="InterPro"/>
</dbReference>
<dbReference type="InterPro" id="IPR011048">
    <property type="entry name" value="Haem_d1_sf"/>
</dbReference>
<dbReference type="EMBL" id="QVQT01000003">
    <property type="protein sequence ID" value="RFU17183.1"/>
    <property type="molecule type" value="Genomic_DNA"/>
</dbReference>
<evidence type="ECO:0000256" key="1">
    <source>
        <dbReference type="ARBA" id="ARBA00022801"/>
    </source>
</evidence>
<organism evidence="3 4">
    <name type="scientific">Paracidobacterium acidisoli</name>
    <dbReference type="NCBI Taxonomy" id="2303751"/>
    <lineage>
        <taxon>Bacteria</taxon>
        <taxon>Pseudomonadati</taxon>
        <taxon>Acidobacteriota</taxon>
        <taxon>Terriglobia</taxon>
        <taxon>Terriglobales</taxon>
        <taxon>Acidobacteriaceae</taxon>
        <taxon>Paracidobacterium</taxon>
    </lineage>
</organism>
<dbReference type="AlphaFoldDB" id="A0A372IRM2"/>
<dbReference type="Proteomes" id="UP000264702">
    <property type="component" value="Unassembled WGS sequence"/>
</dbReference>
<dbReference type="Pfam" id="PF04185">
    <property type="entry name" value="Phosphoesterase"/>
    <property type="match status" value="1"/>
</dbReference>
<dbReference type="InterPro" id="IPR051200">
    <property type="entry name" value="Host-pathogen_enzymatic-act"/>
</dbReference>
<dbReference type="PANTHER" id="PTHR47197:SF3">
    <property type="entry name" value="DIHYDRO-HEME D1 DEHYDROGENASE"/>
    <property type="match status" value="1"/>
</dbReference>
<reference evidence="3 4" key="1">
    <citation type="submission" date="2018-08" db="EMBL/GenBank/DDBJ databases">
        <title>Acidipila sp. 4G-K13, an acidobacterium isolated from forest soil.</title>
        <authorList>
            <person name="Gao Z.-H."/>
            <person name="Qiu L.-H."/>
        </authorList>
    </citation>
    <scope>NUCLEOTIDE SEQUENCE [LARGE SCALE GENOMIC DNA]</scope>
    <source>
        <strain evidence="3 4">4G-K13</strain>
    </source>
</reference>
<dbReference type="PANTHER" id="PTHR47197">
    <property type="entry name" value="PROTEIN NIRF"/>
    <property type="match status" value="1"/>
</dbReference>
<keyword evidence="2" id="KW-0732">Signal</keyword>
<comment type="caution">
    <text evidence="3">The sequence shown here is derived from an EMBL/GenBank/DDBJ whole genome shotgun (WGS) entry which is preliminary data.</text>
</comment>
<gene>
    <name evidence="3" type="ORF">D0Y96_10890</name>
</gene>
<dbReference type="InterPro" id="IPR007312">
    <property type="entry name" value="Phosphoesterase"/>
</dbReference>
<accession>A0A372IRM2</accession>
<dbReference type="InterPro" id="IPR011964">
    <property type="entry name" value="YVTN_b-propeller_repeat"/>
</dbReference>
<dbReference type="SUPFAM" id="SSF51004">
    <property type="entry name" value="C-terminal (heme d1) domain of cytochrome cd1-nitrite reductase"/>
    <property type="match status" value="1"/>
</dbReference>
<proteinExistence type="predicted"/>